<evidence type="ECO:0000313" key="2">
    <source>
        <dbReference type="EMBL" id="KAF2842447.1"/>
    </source>
</evidence>
<organism evidence="2 3">
    <name type="scientific">Patellaria atrata CBS 101060</name>
    <dbReference type="NCBI Taxonomy" id="1346257"/>
    <lineage>
        <taxon>Eukaryota</taxon>
        <taxon>Fungi</taxon>
        <taxon>Dikarya</taxon>
        <taxon>Ascomycota</taxon>
        <taxon>Pezizomycotina</taxon>
        <taxon>Dothideomycetes</taxon>
        <taxon>Dothideomycetes incertae sedis</taxon>
        <taxon>Patellariales</taxon>
        <taxon>Patellariaceae</taxon>
        <taxon>Patellaria</taxon>
    </lineage>
</organism>
<sequence>MSPTPGGFWDSEDEWHEAGWHARHVRPPPSARGYTERQTRQERERETRRVDYLVPETNFQSGSLHRSRSHGHAPAPNIRTDGPNIRIHLTQESRQDAKNETPAPPPAAPELPERRRSPSRGRHRSHRYIDEDVLDDEIEAEVRRQMRAEFRSRSRGRSDAGHWREPEQQHPSYSEFQLQLARDRLKEADAKLQWEKEEELIKKRMELKYMAQKAEREEEEAKFKAEEERIKKKYELKAAQEAARKRDEEEEMEQMRRRILLENQAKVAKAEAEAKEAKQRAVDEYERRKAKEAQEAKEARERVIAEYERKKERDEREEREAQEELLRKIKRQEAEKKEKEEAAYKEFLRKAKEKEEEEKAKKKKQEEELEQEMRKRLAQFGFQENQIQAVLDPEEAKKLRQGQSPANALPWQPQQPTYVKVHKDHLSVDTLAYYDIPWEYDRTNRDYIIILREMDNRETDILFEHTRRLRTRGTTRLLIQEKENKKPDYAWVRKRASPSPVRRTRRKSSPKRVGLGALLL</sequence>
<dbReference type="EMBL" id="MU006090">
    <property type="protein sequence ID" value="KAF2842447.1"/>
    <property type="molecule type" value="Genomic_DNA"/>
</dbReference>
<reference evidence="2" key="1">
    <citation type="journal article" date="2020" name="Stud. Mycol.">
        <title>101 Dothideomycetes genomes: a test case for predicting lifestyles and emergence of pathogens.</title>
        <authorList>
            <person name="Haridas S."/>
            <person name="Albert R."/>
            <person name="Binder M."/>
            <person name="Bloem J."/>
            <person name="Labutti K."/>
            <person name="Salamov A."/>
            <person name="Andreopoulos B."/>
            <person name="Baker S."/>
            <person name="Barry K."/>
            <person name="Bills G."/>
            <person name="Bluhm B."/>
            <person name="Cannon C."/>
            <person name="Castanera R."/>
            <person name="Culley D."/>
            <person name="Daum C."/>
            <person name="Ezra D."/>
            <person name="Gonzalez J."/>
            <person name="Henrissat B."/>
            <person name="Kuo A."/>
            <person name="Liang C."/>
            <person name="Lipzen A."/>
            <person name="Lutzoni F."/>
            <person name="Magnuson J."/>
            <person name="Mondo S."/>
            <person name="Nolan M."/>
            <person name="Ohm R."/>
            <person name="Pangilinan J."/>
            <person name="Park H.-J."/>
            <person name="Ramirez L."/>
            <person name="Alfaro M."/>
            <person name="Sun H."/>
            <person name="Tritt A."/>
            <person name="Yoshinaga Y."/>
            <person name="Zwiers L.-H."/>
            <person name="Turgeon B."/>
            <person name="Goodwin S."/>
            <person name="Spatafora J."/>
            <person name="Crous P."/>
            <person name="Grigoriev I."/>
        </authorList>
    </citation>
    <scope>NUCLEOTIDE SEQUENCE</scope>
    <source>
        <strain evidence="2">CBS 101060</strain>
    </source>
</reference>
<feature type="region of interest" description="Disordered" evidence="1">
    <location>
        <begin position="1"/>
        <end position="174"/>
    </location>
</feature>
<feature type="compositionally biased region" description="Basic residues" evidence="1">
    <location>
        <begin position="117"/>
        <end position="126"/>
    </location>
</feature>
<proteinExistence type="predicted"/>
<comment type="caution">
    <text evidence="2">The sequence shown here is derived from an EMBL/GenBank/DDBJ whole genome shotgun (WGS) entry which is preliminary data.</text>
</comment>
<dbReference type="Proteomes" id="UP000799429">
    <property type="component" value="Unassembled WGS sequence"/>
</dbReference>
<protein>
    <submittedName>
        <fullName evidence="2">Uncharacterized protein</fullName>
    </submittedName>
</protein>
<feature type="region of interest" description="Disordered" evidence="1">
    <location>
        <begin position="271"/>
        <end position="301"/>
    </location>
</feature>
<feature type="compositionally biased region" description="Basic and acidic residues" evidence="1">
    <location>
        <begin position="89"/>
        <end position="99"/>
    </location>
</feature>
<keyword evidence="3" id="KW-1185">Reference proteome</keyword>
<gene>
    <name evidence="2" type="ORF">M501DRAFT_1013790</name>
</gene>
<evidence type="ECO:0000256" key="1">
    <source>
        <dbReference type="SAM" id="MobiDB-lite"/>
    </source>
</evidence>
<accession>A0A9P4SH74</accession>
<dbReference type="OrthoDB" id="6133115at2759"/>
<dbReference type="AlphaFoldDB" id="A0A9P4SH74"/>
<feature type="compositionally biased region" description="Basic and acidic residues" evidence="1">
    <location>
        <begin position="140"/>
        <end position="168"/>
    </location>
</feature>
<name>A0A9P4SH74_9PEZI</name>
<feature type="compositionally biased region" description="Basic and acidic residues" evidence="1">
    <location>
        <begin position="34"/>
        <end position="51"/>
    </location>
</feature>
<evidence type="ECO:0000313" key="3">
    <source>
        <dbReference type="Proteomes" id="UP000799429"/>
    </source>
</evidence>